<dbReference type="EMBL" id="CAJVPQ010001470">
    <property type="protein sequence ID" value="CAG8554829.1"/>
    <property type="molecule type" value="Genomic_DNA"/>
</dbReference>
<evidence type="ECO:0000313" key="1">
    <source>
        <dbReference type="EMBL" id="CAG8554829.1"/>
    </source>
</evidence>
<sequence length="96" mass="11241">MFPKLKLEAQVTLLHVIFYEKQLDETQKIRFAIPIQDLLPKLYIHQVFEPHYNSSTNVLIGTPTGKPWAFREYPRSKVVYIAPLYVIIGKLDELVQ</sequence>
<keyword evidence="2" id="KW-1185">Reference proteome</keyword>
<reference evidence="1" key="1">
    <citation type="submission" date="2021-06" db="EMBL/GenBank/DDBJ databases">
        <authorList>
            <person name="Kallberg Y."/>
            <person name="Tangrot J."/>
            <person name="Rosling A."/>
        </authorList>
    </citation>
    <scope>NUCLEOTIDE SEQUENCE</scope>
    <source>
        <strain evidence="1">UK204</strain>
    </source>
</reference>
<gene>
    <name evidence="1" type="ORF">FCALED_LOCUS6304</name>
</gene>
<proteinExistence type="predicted"/>
<evidence type="ECO:0000313" key="2">
    <source>
        <dbReference type="Proteomes" id="UP000789570"/>
    </source>
</evidence>
<comment type="caution">
    <text evidence="1">The sequence shown here is derived from an EMBL/GenBank/DDBJ whole genome shotgun (WGS) entry which is preliminary data.</text>
</comment>
<dbReference type="Proteomes" id="UP000789570">
    <property type="component" value="Unassembled WGS sequence"/>
</dbReference>
<accession>A0A9N9FTC5</accession>
<feature type="non-terminal residue" evidence="1">
    <location>
        <position position="96"/>
    </location>
</feature>
<dbReference type="AlphaFoldDB" id="A0A9N9FTC5"/>
<organism evidence="1 2">
    <name type="scientific">Funneliformis caledonium</name>
    <dbReference type="NCBI Taxonomy" id="1117310"/>
    <lineage>
        <taxon>Eukaryota</taxon>
        <taxon>Fungi</taxon>
        <taxon>Fungi incertae sedis</taxon>
        <taxon>Mucoromycota</taxon>
        <taxon>Glomeromycotina</taxon>
        <taxon>Glomeromycetes</taxon>
        <taxon>Glomerales</taxon>
        <taxon>Glomeraceae</taxon>
        <taxon>Funneliformis</taxon>
    </lineage>
</organism>
<protein>
    <submittedName>
        <fullName evidence="1">4181_t:CDS:1</fullName>
    </submittedName>
</protein>
<name>A0A9N9FTC5_9GLOM</name>